<dbReference type="InterPro" id="IPR004386">
    <property type="entry name" value="Toxin_YafQ-like"/>
</dbReference>
<dbReference type="InterPro" id="IPR035093">
    <property type="entry name" value="RelE/ParE_toxin_dom_sf"/>
</dbReference>
<sequence length="102" mass="12001">MYKLKPEPQFKKDYRQLKRVHPELITDLMQALEQLQINGIVNQEYQPHVLKNRGGNYNGHYEFHLLDGKVDILVIYMPHKTNPVIRLVRIGGHDELFHGSLN</sequence>
<reference evidence="2 3" key="1">
    <citation type="journal article" date="2015" name="Genome Announc.">
        <title>Expanding the biotechnology potential of lactobacilli through comparative genomics of 213 strains and associated genera.</title>
        <authorList>
            <person name="Sun Z."/>
            <person name="Harris H.M."/>
            <person name="McCann A."/>
            <person name="Guo C."/>
            <person name="Argimon S."/>
            <person name="Zhang W."/>
            <person name="Yang X."/>
            <person name="Jeffery I.B."/>
            <person name="Cooney J.C."/>
            <person name="Kagawa T.F."/>
            <person name="Liu W."/>
            <person name="Song Y."/>
            <person name="Salvetti E."/>
            <person name="Wrobel A."/>
            <person name="Rasinkangas P."/>
            <person name="Parkhill J."/>
            <person name="Rea M.C."/>
            <person name="O'Sullivan O."/>
            <person name="Ritari J."/>
            <person name="Douillard F.P."/>
            <person name="Paul Ross R."/>
            <person name="Yang R."/>
            <person name="Briner A.E."/>
            <person name="Felis G.E."/>
            <person name="de Vos W.M."/>
            <person name="Barrangou R."/>
            <person name="Klaenhammer T.R."/>
            <person name="Caufield P.W."/>
            <person name="Cui Y."/>
            <person name="Zhang H."/>
            <person name="O'Toole P.W."/>
        </authorList>
    </citation>
    <scope>NUCLEOTIDE SEQUENCE [LARGE SCALE GENOMIC DNA]</scope>
    <source>
        <strain evidence="2 3">DSM 20003</strain>
    </source>
</reference>
<evidence type="ECO:0000313" key="3">
    <source>
        <dbReference type="Proteomes" id="UP000051461"/>
    </source>
</evidence>
<accession>A0A0R1HAC2</accession>
<protein>
    <submittedName>
        <fullName evidence="2">Uncharacterized protein</fullName>
    </submittedName>
</protein>
<name>A0A0R1HAC2_9LACO</name>
<comment type="caution">
    <text evidence="2">The sequence shown here is derived from an EMBL/GenBank/DDBJ whole genome shotgun (WGS) entry which is preliminary data.</text>
</comment>
<dbReference type="Pfam" id="PF15738">
    <property type="entry name" value="YafQ_toxin"/>
    <property type="match status" value="1"/>
</dbReference>
<dbReference type="RefSeq" id="WP_057903467.1">
    <property type="nucleotide sequence ID" value="NZ_AZDA01000009.1"/>
</dbReference>
<proteinExistence type="predicted"/>
<dbReference type="Proteomes" id="UP000051461">
    <property type="component" value="Unassembled WGS sequence"/>
</dbReference>
<gene>
    <name evidence="2" type="ORF">FC07_GL000093</name>
</gene>
<dbReference type="Gene3D" id="3.30.2310.20">
    <property type="entry name" value="RelE-like"/>
    <property type="match status" value="1"/>
</dbReference>
<dbReference type="PATRIC" id="fig|1423726.3.peg.99"/>
<dbReference type="AlphaFoldDB" id="A0A0R1HAC2"/>
<dbReference type="InterPro" id="IPR007712">
    <property type="entry name" value="RelE/ParE_toxin"/>
</dbReference>
<evidence type="ECO:0000313" key="2">
    <source>
        <dbReference type="EMBL" id="KRK40570.1"/>
    </source>
</evidence>
<dbReference type="STRING" id="1423726.FC07_GL000093"/>
<keyword evidence="3" id="KW-1185">Reference proteome</keyword>
<dbReference type="NCBIfam" id="TIGR02385">
    <property type="entry name" value="RelE_StbE"/>
    <property type="match status" value="1"/>
</dbReference>
<dbReference type="EMBL" id="AZDA01000009">
    <property type="protein sequence ID" value="KRK40570.1"/>
    <property type="molecule type" value="Genomic_DNA"/>
</dbReference>
<dbReference type="OrthoDB" id="7030467at2"/>
<dbReference type="SUPFAM" id="SSF143011">
    <property type="entry name" value="RelE-like"/>
    <property type="match status" value="1"/>
</dbReference>
<organism evidence="2 3">
    <name type="scientific">Loigolactobacillus bifermentans DSM 20003</name>
    <dbReference type="NCBI Taxonomy" id="1423726"/>
    <lineage>
        <taxon>Bacteria</taxon>
        <taxon>Bacillati</taxon>
        <taxon>Bacillota</taxon>
        <taxon>Bacilli</taxon>
        <taxon>Lactobacillales</taxon>
        <taxon>Lactobacillaceae</taxon>
        <taxon>Loigolactobacillus</taxon>
    </lineage>
</organism>
<evidence type="ECO:0000256" key="1">
    <source>
        <dbReference type="ARBA" id="ARBA00022649"/>
    </source>
</evidence>
<keyword evidence="1" id="KW-1277">Toxin-antitoxin system</keyword>